<organism evidence="5 6">
    <name type="scientific">Candidatus Cryosericum septentrionale</name>
    <dbReference type="NCBI Taxonomy" id="2290913"/>
    <lineage>
        <taxon>Bacteria</taxon>
        <taxon>Pseudomonadati</taxon>
        <taxon>Caldisericota/Cryosericota group</taxon>
        <taxon>Candidatus Cryosericota</taxon>
        <taxon>Candidatus Cryosericia</taxon>
        <taxon>Candidatus Cryosericales</taxon>
        <taxon>Candidatus Cryosericaceae</taxon>
        <taxon>Candidatus Cryosericum</taxon>
    </lineage>
</organism>
<sequence length="148" mass="15903">MIRLDKVSYQIETSAGAVQVLRDIDLELPDGSISAIVGPNGSGKSTLARLVSGLLRPTSGSVHLLPGVDTQTVMDVRPGLDVGLVFQNPDNQLVATTVEDDIAFGLENLELPHAEMVQRVGDALHLLGLEQFRDYPPHRLSGGQKQKV</sequence>
<accession>A0A398DLW5</accession>
<dbReference type="InterPro" id="IPR027417">
    <property type="entry name" value="P-loop_NTPase"/>
</dbReference>
<dbReference type="InterPro" id="IPR003439">
    <property type="entry name" value="ABC_transporter-like_ATP-bd"/>
</dbReference>
<keyword evidence="3 5" id="KW-0067">ATP-binding</keyword>
<dbReference type="GO" id="GO:0042626">
    <property type="term" value="F:ATPase-coupled transmembrane transporter activity"/>
    <property type="evidence" value="ECO:0007669"/>
    <property type="project" value="TreeGrafter"/>
</dbReference>
<evidence type="ECO:0000259" key="4">
    <source>
        <dbReference type="Pfam" id="PF00005"/>
    </source>
</evidence>
<evidence type="ECO:0000313" key="6">
    <source>
        <dbReference type="Proteomes" id="UP000266113"/>
    </source>
</evidence>
<dbReference type="InterPro" id="IPR050095">
    <property type="entry name" value="ECF_ABC_transporter_ATP-bd"/>
</dbReference>
<dbReference type="CDD" id="cd03225">
    <property type="entry name" value="ABC_cobalt_CbiO_domain1"/>
    <property type="match status" value="1"/>
</dbReference>
<proteinExistence type="predicted"/>
<dbReference type="SUPFAM" id="SSF52540">
    <property type="entry name" value="P-loop containing nucleoside triphosphate hydrolases"/>
    <property type="match status" value="1"/>
</dbReference>
<dbReference type="GO" id="GO:0016887">
    <property type="term" value="F:ATP hydrolysis activity"/>
    <property type="evidence" value="ECO:0007669"/>
    <property type="project" value="InterPro"/>
</dbReference>
<gene>
    <name evidence="5" type="ORF">SMC1_05615</name>
</gene>
<dbReference type="AlphaFoldDB" id="A0A398DLW5"/>
<evidence type="ECO:0000256" key="2">
    <source>
        <dbReference type="ARBA" id="ARBA00022741"/>
    </source>
</evidence>
<feature type="domain" description="ABC transporter" evidence="4">
    <location>
        <begin position="21"/>
        <end position="148"/>
    </location>
</feature>
<dbReference type="Gene3D" id="3.40.50.300">
    <property type="entry name" value="P-loop containing nucleotide triphosphate hydrolases"/>
    <property type="match status" value="1"/>
</dbReference>
<name>A0A398DLW5_9BACT</name>
<dbReference type="GO" id="GO:0043190">
    <property type="term" value="C:ATP-binding cassette (ABC) transporter complex"/>
    <property type="evidence" value="ECO:0007669"/>
    <property type="project" value="TreeGrafter"/>
</dbReference>
<evidence type="ECO:0000256" key="3">
    <source>
        <dbReference type="ARBA" id="ARBA00022840"/>
    </source>
</evidence>
<comment type="caution">
    <text evidence="5">The sequence shown here is derived from an EMBL/GenBank/DDBJ whole genome shotgun (WGS) entry which is preliminary data.</text>
</comment>
<dbReference type="RefSeq" id="WP_119085834.1">
    <property type="nucleotide sequence ID" value="NZ_QXIY01000023.1"/>
</dbReference>
<evidence type="ECO:0000313" key="5">
    <source>
        <dbReference type="EMBL" id="RIE16676.1"/>
    </source>
</evidence>
<dbReference type="Proteomes" id="UP000266113">
    <property type="component" value="Unassembled WGS sequence"/>
</dbReference>
<dbReference type="InterPro" id="IPR015856">
    <property type="entry name" value="ABC_transpr_CbiO/EcfA_su"/>
</dbReference>
<reference evidence="5 6" key="1">
    <citation type="submission" date="2018-09" db="EMBL/GenBank/DDBJ databases">
        <title>Discovery and Ecogenomic Context for Candidatus Cryosericales, a Global Caldiserica Order Active in Thawing Permafrost.</title>
        <authorList>
            <person name="Martinez M.A."/>
            <person name="Woodcroft B.J."/>
            <person name="Ignacio Espinoza J.C."/>
            <person name="Zayed A."/>
            <person name="Singleton C.M."/>
            <person name="Boyd J."/>
            <person name="Li Y.-F."/>
            <person name="Purvine S."/>
            <person name="Maughan H."/>
            <person name="Hodgkins S.B."/>
            <person name="Anderson D."/>
            <person name="Sederholm M."/>
            <person name="Temperton B."/>
            <person name="Saleska S.R."/>
            <person name="Tyson G.W."/>
            <person name="Rich V.I."/>
        </authorList>
    </citation>
    <scope>NUCLEOTIDE SEQUENCE [LARGE SCALE GENOMIC DNA]</scope>
    <source>
        <strain evidence="5 6">SMC1</strain>
    </source>
</reference>
<keyword evidence="6" id="KW-1185">Reference proteome</keyword>
<keyword evidence="2" id="KW-0547">Nucleotide-binding</keyword>
<dbReference type="PANTHER" id="PTHR43553">
    <property type="entry name" value="HEAVY METAL TRANSPORTER"/>
    <property type="match status" value="1"/>
</dbReference>
<dbReference type="GO" id="GO:0005524">
    <property type="term" value="F:ATP binding"/>
    <property type="evidence" value="ECO:0007669"/>
    <property type="project" value="UniProtKB-KW"/>
</dbReference>
<keyword evidence="1" id="KW-0813">Transport</keyword>
<dbReference type="PANTHER" id="PTHR43553:SF24">
    <property type="entry name" value="ENERGY-COUPLING FACTOR TRANSPORTER ATP-BINDING PROTEIN ECFA1"/>
    <property type="match status" value="1"/>
</dbReference>
<dbReference type="OrthoDB" id="9782163at2"/>
<dbReference type="EMBL" id="QXIY01000023">
    <property type="protein sequence ID" value="RIE16676.1"/>
    <property type="molecule type" value="Genomic_DNA"/>
</dbReference>
<protein>
    <submittedName>
        <fullName evidence="5">ATP-binding cassette domain-containing protein</fullName>
    </submittedName>
</protein>
<feature type="non-terminal residue" evidence="5">
    <location>
        <position position="148"/>
    </location>
</feature>
<dbReference type="Pfam" id="PF00005">
    <property type="entry name" value="ABC_tran"/>
    <property type="match status" value="1"/>
</dbReference>
<evidence type="ECO:0000256" key="1">
    <source>
        <dbReference type="ARBA" id="ARBA00022448"/>
    </source>
</evidence>